<dbReference type="AlphaFoldDB" id="A0A5K7ZSR0"/>
<dbReference type="EMBL" id="AP021876">
    <property type="protein sequence ID" value="BBO83249.1"/>
    <property type="molecule type" value="Genomic_DNA"/>
</dbReference>
<protein>
    <submittedName>
        <fullName evidence="1">Uncharacterized protein</fullName>
    </submittedName>
</protein>
<gene>
    <name evidence="1" type="ORF">DSCO28_38150</name>
</gene>
<organism evidence="1 2">
    <name type="scientific">Desulfosarcina ovata subsp. sediminis</name>
    <dbReference type="NCBI Taxonomy" id="885957"/>
    <lineage>
        <taxon>Bacteria</taxon>
        <taxon>Pseudomonadati</taxon>
        <taxon>Thermodesulfobacteriota</taxon>
        <taxon>Desulfobacteria</taxon>
        <taxon>Desulfobacterales</taxon>
        <taxon>Desulfosarcinaceae</taxon>
        <taxon>Desulfosarcina</taxon>
    </lineage>
</organism>
<sequence length="194" mass="21837">MKRFKNSPVKGVIEIGVLVLCLFMNIGNVQAKDLGRVGPVYPIIEKTVVLSKNSQAQRDKPPTPLTLPVASVETKHFLDLTYTVPWDITDAEGNIVYTKGYRYNPLKHRRFRTMIIIDASEPDQLDWVDHAEDAADPMTRIVITRGDLAAVSRRFNRHVYRLHPQVAKRFGIESVPTIVQQKGAILAVTSTPVH</sequence>
<proteinExistence type="predicted"/>
<accession>A0A5K7ZSR0</accession>
<dbReference type="RefSeq" id="WP_173179614.1">
    <property type="nucleotide sequence ID" value="NZ_AP021876.1"/>
</dbReference>
<reference evidence="1 2" key="1">
    <citation type="submission" date="2019-11" db="EMBL/GenBank/DDBJ databases">
        <title>Comparative genomics of hydrocarbon-degrading Desulfosarcina strains.</title>
        <authorList>
            <person name="Watanabe M."/>
            <person name="Kojima H."/>
            <person name="Fukui M."/>
        </authorList>
    </citation>
    <scope>NUCLEOTIDE SEQUENCE [LARGE SCALE GENOMIC DNA]</scope>
    <source>
        <strain evidence="1 2">28bB2T</strain>
    </source>
</reference>
<evidence type="ECO:0000313" key="2">
    <source>
        <dbReference type="Proteomes" id="UP000425960"/>
    </source>
</evidence>
<dbReference type="KEGG" id="dov:DSCO28_38150"/>
<evidence type="ECO:0000313" key="1">
    <source>
        <dbReference type="EMBL" id="BBO83249.1"/>
    </source>
</evidence>
<dbReference type="Proteomes" id="UP000425960">
    <property type="component" value="Chromosome"/>
</dbReference>
<name>A0A5K7ZSR0_9BACT</name>